<feature type="compositionally biased region" description="Basic and acidic residues" evidence="1">
    <location>
        <begin position="155"/>
        <end position="168"/>
    </location>
</feature>
<organism evidence="2 3">
    <name type="scientific">Malassezia sympodialis (strain ATCC 42132)</name>
    <name type="common">Atopic eczema-associated yeast</name>
    <dbReference type="NCBI Taxonomy" id="1230383"/>
    <lineage>
        <taxon>Eukaryota</taxon>
        <taxon>Fungi</taxon>
        <taxon>Dikarya</taxon>
        <taxon>Basidiomycota</taxon>
        <taxon>Ustilaginomycotina</taxon>
        <taxon>Malasseziomycetes</taxon>
        <taxon>Malasseziales</taxon>
        <taxon>Malasseziaceae</taxon>
        <taxon>Malassezia</taxon>
    </lineage>
</organism>
<feature type="region of interest" description="Disordered" evidence="1">
    <location>
        <begin position="98"/>
        <end position="501"/>
    </location>
</feature>
<dbReference type="STRING" id="1230383.A0A1M8A8L8"/>
<dbReference type="InterPro" id="IPR036397">
    <property type="entry name" value="RNaseH_sf"/>
</dbReference>
<feature type="compositionally biased region" description="Basic and acidic residues" evidence="1">
    <location>
        <begin position="182"/>
        <end position="227"/>
    </location>
</feature>
<accession>A0A1M8A8L8</accession>
<dbReference type="SUPFAM" id="SSF53098">
    <property type="entry name" value="Ribonuclease H-like"/>
    <property type="match status" value="1"/>
</dbReference>
<dbReference type="VEuPathDB" id="FungiDB:MSYG_2881"/>
<feature type="compositionally biased region" description="Basic and acidic residues" evidence="1">
    <location>
        <begin position="388"/>
        <end position="411"/>
    </location>
</feature>
<evidence type="ECO:0008006" key="4">
    <source>
        <dbReference type="Google" id="ProtNLM"/>
    </source>
</evidence>
<dbReference type="Gene3D" id="3.30.420.10">
    <property type="entry name" value="Ribonuclease H-like superfamily/Ribonuclease H"/>
    <property type="match status" value="1"/>
</dbReference>
<feature type="compositionally biased region" description="Polar residues" evidence="1">
    <location>
        <begin position="351"/>
        <end position="368"/>
    </location>
</feature>
<proteinExistence type="predicted"/>
<protein>
    <recommendedName>
        <fullName evidence="4">RNase H type-1 domain-containing protein</fullName>
    </recommendedName>
</protein>
<evidence type="ECO:0000313" key="2">
    <source>
        <dbReference type="EMBL" id="SHO78534.1"/>
    </source>
</evidence>
<name>A0A1M8A8L8_MALS4</name>
<dbReference type="GO" id="GO:0003676">
    <property type="term" value="F:nucleic acid binding"/>
    <property type="evidence" value="ECO:0007669"/>
    <property type="project" value="InterPro"/>
</dbReference>
<gene>
    <name evidence="2" type="ORF">MSYG_2881</name>
</gene>
<feature type="region of interest" description="Disordered" evidence="1">
    <location>
        <begin position="570"/>
        <end position="592"/>
    </location>
</feature>
<dbReference type="InterPro" id="IPR012337">
    <property type="entry name" value="RNaseH-like_sf"/>
</dbReference>
<evidence type="ECO:0000256" key="1">
    <source>
        <dbReference type="SAM" id="MobiDB-lite"/>
    </source>
</evidence>
<dbReference type="AlphaFoldDB" id="A0A1M8A8L8"/>
<feature type="compositionally biased region" description="Polar residues" evidence="1">
    <location>
        <begin position="110"/>
        <end position="122"/>
    </location>
</feature>
<dbReference type="OrthoDB" id="407198at2759"/>
<keyword evidence="3" id="KW-1185">Reference proteome</keyword>
<feature type="compositionally biased region" description="Basic and acidic residues" evidence="1">
    <location>
        <begin position="239"/>
        <end position="249"/>
    </location>
</feature>
<feature type="compositionally biased region" description="Basic and acidic residues" evidence="1">
    <location>
        <begin position="277"/>
        <end position="293"/>
    </location>
</feature>
<feature type="compositionally biased region" description="Basic and acidic residues" evidence="1">
    <location>
        <begin position="436"/>
        <end position="447"/>
    </location>
</feature>
<feature type="compositionally biased region" description="Basic and acidic residues" evidence="1">
    <location>
        <begin position="464"/>
        <end position="488"/>
    </location>
</feature>
<feature type="compositionally biased region" description="Basic residues" evidence="1">
    <location>
        <begin position="294"/>
        <end position="308"/>
    </location>
</feature>
<feature type="compositionally biased region" description="Basic and acidic residues" evidence="1">
    <location>
        <begin position="123"/>
        <end position="133"/>
    </location>
</feature>
<dbReference type="OMA" id="ATHHGWI"/>
<sequence length="855" mass="95515">MAEPHFLDAERRRKAVVSETNRYQVRFDAPDGITFAPDVTNSHNSFKRIFHVPALPEPKEAMYNFEWDIAKHEGREYVPSSSFVIGDDEELTPAQKFAQETREQAAQTQMKQNDQDQVSTDNTKTKAPSDLKGENPAASHHPDDTAENGIAATDKNSKSDKSNDKMDRMEEDNTNCDTAYYDTEKPEESDKPETEEIARKAKSELESDSNRMVNHDNDKSQEDHGPLTDDVEMSNTAHQNKETSPKDSDVSASQAGQHAQNDGKQSNDLAQRTASRAIDDKEITATDPKEKAKIKAKIKAKAKKNRKKAEKEQANAQSKSSDISQAKEERPITEIGPSHSSAAPAKEENQELNLVNSSEKSSIPNQSEGKLDSLDLPDKSKKSNSVKTEPDTDGTKLEETLGKTGDIDAPKLQDNIENSTAKKPEAEALNTDGDELEIKPVDSHEQGENTEPLKQPGENSKQVETVEPKDDHKTQEKQDEPKKDRVPNDRASVFTKSSTMSKYAPSVSAFSVMADKSLQGKLYNLPSQVQTNLRVKDFKVPPSINSKDDGKKPWNSSTWSSNRAFELLSQQPKGRDSGTQWSEISGPGDSTASISQDVTLDVISALFVPDPRAWRPYRFVRRTNPRQVLLMCAGTALSPPQLRSAEVAHRVAAGLIPREEAAKLLDLPYSASENTKLQAGLGFIYSPDKAICAALHEELDVARVEKNFARRLERPEFPATTTRHRAALRSVIAALEYVRWEEEGFDKIVLATHHGWIIRGISHDIWEWRQNGWRFTRNSVLGLPGENVPDRDLWELLDYVVRQYESIDCNCRFWHIPKATNKEAIALAEMGALKTNQQPSTVRWTKTKKQSSGTV</sequence>
<dbReference type="Proteomes" id="UP000186303">
    <property type="component" value="Chromosome 4"/>
</dbReference>
<feature type="compositionally biased region" description="Polar residues" evidence="1">
    <location>
        <begin position="250"/>
        <end position="274"/>
    </location>
</feature>
<dbReference type="EMBL" id="LT671824">
    <property type="protein sequence ID" value="SHO78534.1"/>
    <property type="molecule type" value="Genomic_DNA"/>
</dbReference>
<evidence type="ECO:0000313" key="3">
    <source>
        <dbReference type="Proteomes" id="UP000186303"/>
    </source>
</evidence>
<feature type="compositionally biased region" description="Basic and acidic residues" evidence="1">
    <location>
        <begin position="369"/>
        <end position="381"/>
    </location>
</feature>
<reference evidence="3" key="1">
    <citation type="journal article" date="2017" name="Nucleic Acids Res.">
        <title>Proteogenomics produces comprehensive and highly accurate protein-coding gene annotation in a complete genome assembly of Malassezia sympodialis.</title>
        <authorList>
            <person name="Zhu Y."/>
            <person name="Engstroem P.G."/>
            <person name="Tellgren-Roth C."/>
            <person name="Baudo C.D."/>
            <person name="Kennell J.C."/>
            <person name="Sun S."/>
            <person name="Billmyre R.B."/>
            <person name="Schroeder M.S."/>
            <person name="Andersson A."/>
            <person name="Holm T."/>
            <person name="Sigurgeirsson B."/>
            <person name="Wu G."/>
            <person name="Sankaranarayanan S.R."/>
            <person name="Siddharthan R."/>
            <person name="Sanyal K."/>
            <person name="Lundeberg J."/>
            <person name="Nystedt B."/>
            <person name="Boekhout T."/>
            <person name="Dawson T.L. Jr."/>
            <person name="Heitman J."/>
            <person name="Scheynius A."/>
            <person name="Lehtioe J."/>
        </authorList>
    </citation>
    <scope>NUCLEOTIDE SEQUENCE [LARGE SCALE GENOMIC DNA]</scope>
    <source>
        <strain evidence="3">ATCC 42132</strain>
    </source>
</reference>